<reference evidence="2" key="1">
    <citation type="submission" date="2023-05" db="EMBL/GenBank/DDBJ databases">
        <title>Colonisation of extended spectrum b-lactamase- and carbapenemase-producing bacteria on hospital surfaces from low- and middle-income countries.</title>
        <authorList>
            <person name="Nieto-Rosado M."/>
            <person name="Sands K."/>
            <person name="Iregbu K."/>
            <person name="Zahra R."/>
            <person name="Mazarati J.B."/>
            <person name="Mehtar S."/>
            <person name="Barnards-Group B."/>
            <person name="Walsh T.R."/>
        </authorList>
    </citation>
    <scope>NUCLEOTIDE SEQUENCE</scope>
    <source>
        <strain evidence="2">PP-E493</strain>
    </source>
</reference>
<keyword evidence="1" id="KW-0812">Transmembrane</keyword>
<gene>
    <name evidence="2" type="ORF">QM089_18555</name>
</gene>
<keyword evidence="1" id="KW-1133">Transmembrane helix</keyword>
<dbReference type="RefSeq" id="WP_037427958.1">
    <property type="nucleotide sequence ID" value="NZ_BRZX01000017.1"/>
</dbReference>
<evidence type="ECO:0000256" key="1">
    <source>
        <dbReference type="SAM" id="Phobius"/>
    </source>
</evidence>
<name>A0AAE4THE2_9GAMM</name>
<comment type="caution">
    <text evidence="2">The sequence shown here is derived from an EMBL/GenBank/DDBJ whole genome shotgun (WGS) entry which is preliminary data.</text>
</comment>
<dbReference type="Proteomes" id="UP001187859">
    <property type="component" value="Unassembled WGS sequence"/>
</dbReference>
<evidence type="ECO:0000313" key="2">
    <source>
        <dbReference type="EMBL" id="MDV5392201.1"/>
    </source>
</evidence>
<feature type="transmembrane region" description="Helical" evidence="1">
    <location>
        <begin position="60"/>
        <end position="83"/>
    </location>
</feature>
<feature type="transmembrane region" description="Helical" evidence="1">
    <location>
        <begin position="95"/>
        <end position="112"/>
    </location>
</feature>
<accession>A0AAE4THE2</accession>
<feature type="transmembrane region" description="Helical" evidence="1">
    <location>
        <begin position="21"/>
        <end position="40"/>
    </location>
</feature>
<dbReference type="EMBL" id="JASGOQ010000001">
    <property type="protein sequence ID" value="MDV5392201.1"/>
    <property type="molecule type" value="Genomic_DNA"/>
</dbReference>
<organism evidence="2 3">
    <name type="scientific">Shewanella xiamenensis</name>
    <dbReference type="NCBI Taxonomy" id="332186"/>
    <lineage>
        <taxon>Bacteria</taxon>
        <taxon>Pseudomonadati</taxon>
        <taxon>Pseudomonadota</taxon>
        <taxon>Gammaproteobacteria</taxon>
        <taxon>Alteromonadales</taxon>
        <taxon>Shewanellaceae</taxon>
        <taxon>Shewanella</taxon>
    </lineage>
</organism>
<evidence type="ECO:0000313" key="3">
    <source>
        <dbReference type="Proteomes" id="UP001187859"/>
    </source>
</evidence>
<keyword evidence="1" id="KW-0472">Membrane</keyword>
<protein>
    <submittedName>
        <fullName evidence="2">Uncharacterized protein</fullName>
    </submittedName>
</protein>
<proteinExistence type="predicted"/>
<sequence length="260" mass="29862">MGNDIDNQKTEKKNLREYMSDSNTLLSFLLTLFAILVPTFRGSEFLKQVIQLNIDGLLLYQAIFAFFALLSAFSILFIVNRLVSNVKTRSAWSRYGYYTFVFIMLGTLSLSLREFYAPSSSFSNYFLEKEQRINYALVQVESGVEIELEFCSKSGSQVICNLVIRNVSNEDLEIRGIGWTEIFDQENTKAELERVHIANDFIRSNQKISLTKKSSTNLKLFFKYPSESNPTLIKKLSFNLEYSEGKRNIAFRNIAVTSSI</sequence>
<dbReference type="AlphaFoldDB" id="A0AAE4THE2"/>